<dbReference type="SUPFAM" id="SSF55781">
    <property type="entry name" value="GAF domain-like"/>
    <property type="match status" value="1"/>
</dbReference>
<dbReference type="GO" id="GO:0046983">
    <property type="term" value="F:protein dimerization activity"/>
    <property type="evidence" value="ECO:0007669"/>
    <property type="project" value="InterPro"/>
</dbReference>
<keyword evidence="6 12" id="KW-0418">Kinase</keyword>
<dbReference type="GO" id="GO:0000155">
    <property type="term" value="F:phosphorelay sensor kinase activity"/>
    <property type="evidence" value="ECO:0007669"/>
    <property type="project" value="InterPro"/>
</dbReference>
<dbReference type="SUPFAM" id="SSF55874">
    <property type="entry name" value="ATPase domain of HSP90 chaperone/DNA topoisomerase II/histidine kinase"/>
    <property type="match status" value="1"/>
</dbReference>
<dbReference type="RefSeq" id="WP_165449656.1">
    <property type="nucleotide sequence ID" value="NZ_SHKY01000001.1"/>
</dbReference>
<dbReference type="AlphaFoldDB" id="A0A4Q7ZT88"/>
<keyword evidence="7" id="KW-0067">ATP-binding</keyword>
<dbReference type="InterPro" id="IPR003018">
    <property type="entry name" value="GAF"/>
</dbReference>
<evidence type="ECO:0000313" key="13">
    <source>
        <dbReference type="Proteomes" id="UP000292564"/>
    </source>
</evidence>
<dbReference type="PANTHER" id="PTHR24421:SF10">
    <property type="entry name" value="NITRATE_NITRITE SENSOR PROTEIN NARQ"/>
    <property type="match status" value="1"/>
</dbReference>
<dbReference type="Pfam" id="PF01590">
    <property type="entry name" value="GAF"/>
    <property type="match status" value="1"/>
</dbReference>
<dbReference type="InterPro" id="IPR036890">
    <property type="entry name" value="HATPase_C_sf"/>
</dbReference>
<protein>
    <recommendedName>
        <fullName evidence="2">histidine kinase</fullName>
        <ecNumber evidence="2">2.7.13.3</ecNumber>
    </recommendedName>
</protein>
<evidence type="ECO:0000256" key="2">
    <source>
        <dbReference type="ARBA" id="ARBA00012438"/>
    </source>
</evidence>
<gene>
    <name evidence="12" type="ORF">EV385_6053</name>
</gene>
<dbReference type="Gene3D" id="1.20.5.1930">
    <property type="match status" value="1"/>
</dbReference>
<dbReference type="Gene3D" id="3.30.450.40">
    <property type="match status" value="1"/>
</dbReference>
<dbReference type="Proteomes" id="UP000292564">
    <property type="component" value="Unassembled WGS sequence"/>
</dbReference>
<evidence type="ECO:0000256" key="6">
    <source>
        <dbReference type="ARBA" id="ARBA00022777"/>
    </source>
</evidence>
<feature type="domain" description="GAF" evidence="10">
    <location>
        <begin position="31"/>
        <end position="189"/>
    </location>
</feature>
<comment type="caution">
    <text evidence="12">The sequence shown here is derived from an EMBL/GenBank/DDBJ whole genome shotgun (WGS) entry which is preliminary data.</text>
</comment>
<dbReference type="InterPro" id="IPR050482">
    <property type="entry name" value="Sensor_HK_TwoCompSys"/>
</dbReference>
<keyword evidence="5" id="KW-0547">Nucleotide-binding</keyword>
<evidence type="ECO:0000256" key="1">
    <source>
        <dbReference type="ARBA" id="ARBA00000085"/>
    </source>
</evidence>
<dbReference type="SMART" id="SM00387">
    <property type="entry name" value="HATPase_c"/>
    <property type="match status" value="1"/>
</dbReference>
<feature type="domain" description="Histidine kinase/HSP90-like ATPase" evidence="11">
    <location>
        <begin position="310"/>
        <end position="407"/>
    </location>
</feature>
<evidence type="ECO:0000256" key="7">
    <source>
        <dbReference type="ARBA" id="ARBA00022840"/>
    </source>
</evidence>
<dbReference type="SMART" id="SM00065">
    <property type="entry name" value="GAF"/>
    <property type="match status" value="1"/>
</dbReference>
<evidence type="ECO:0000256" key="8">
    <source>
        <dbReference type="ARBA" id="ARBA00023012"/>
    </source>
</evidence>
<proteinExistence type="predicted"/>
<dbReference type="CDD" id="cd16917">
    <property type="entry name" value="HATPase_UhpB-NarQ-NarX-like"/>
    <property type="match status" value="1"/>
</dbReference>
<dbReference type="GO" id="GO:0005524">
    <property type="term" value="F:ATP binding"/>
    <property type="evidence" value="ECO:0007669"/>
    <property type="project" value="UniProtKB-KW"/>
</dbReference>
<feature type="region of interest" description="Disordered" evidence="9">
    <location>
        <begin position="352"/>
        <end position="372"/>
    </location>
</feature>
<keyword evidence="4" id="KW-0808">Transferase</keyword>
<name>A0A4Q7ZT88_9ACTN</name>
<keyword evidence="3" id="KW-0597">Phosphoprotein</keyword>
<dbReference type="PANTHER" id="PTHR24421">
    <property type="entry name" value="NITRATE/NITRITE SENSOR PROTEIN NARX-RELATED"/>
    <property type="match status" value="1"/>
</dbReference>
<dbReference type="Pfam" id="PF07730">
    <property type="entry name" value="HisKA_3"/>
    <property type="match status" value="1"/>
</dbReference>
<evidence type="ECO:0000259" key="10">
    <source>
        <dbReference type="SMART" id="SM00065"/>
    </source>
</evidence>
<dbReference type="EMBL" id="SHKY01000001">
    <property type="protein sequence ID" value="RZU54114.1"/>
    <property type="molecule type" value="Genomic_DNA"/>
</dbReference>
<keyword evidence="13" id="KW-1185">Reference proteome</keyword>
<dbReference type="EC" id="2.7.13.3" evidence="2"/>
<dbReference type="InterPro" id="IPR003594">
    <property type="entry name" value="HATPase_dom"/>
</dbReference>
<keyword evidence="8" id="KW-0902">Two-component regulatory system</keyword>
<reference evidence="12 13" key="1">
    <citation type="submission" date="2019-02" db="EMBL/GenBank/DDBJ databases">
        <title>Sequencing the genomes of 1000 actinobacteria strains.</title>
        <authorList>
            <person name="Klenk H.-P."/>
        </authorList>
    </citation>
    <scope>NUCLEOTIDE SEQUENCE [LARGE SCALE GENOMIC DNA]</scope>
    <source>
        <strain evidence="12 13">DSM 45162</strain>
    </source>
</reference>
<dbReference type="GO" id="GO:0016020">
    <property type="term" value="C:membrane"/>
    <property type="evidence" value="ECO:0007669"/>
    <property type="project" value="InterPro"/>
</dbReference>
<evidence type="ECO:0000259" key="11">
    <source>
        <dbReference type="SMART" id="SM00387"/>
    </source>
</evidence>
<feature type="region of interest" description="Disordered" evidence="9">
    <location>
        <begin position="68"/>
        <end position="87"/>
    </location>
</feature>
<organism evidence="12 13">
    <name type="scientific">Krasilnikovia cinnamomea</name>
    <dbReference type="NCBI Taxonomy" id="349313"/>
    <lineage>
        <taxon>Bacteria</taxon>
        <taxon>Bacillati</taxon>
        <taxon>Actinomycetota</taxon>
        <taxon>Actinomycetes</taxon>
        <taxon>Micromonosporales</taxon>
        <taxon>Micromonosporaceae</taxon>
        <taxon>Krasilnikovia</taxon>
    </lineage>
</organism>
<evidence type="ECO:0000256" key="9">
    <source>
        <dbReference type="SAM" id="MobiDB-lite"/>
    </source>
</evidence>
<sequence length="407" mass="43540">MTERQRPPGCSTPGGAELLDRIRHWVTREAELPTVLDRVAAALTDTLAADGCLVFRVTDDGDLLLTTVHPTPQHHTQTTERPGPGEHGLRIPRGFGVTGRVAADAHPAVLVDDHPRNARHRELMGLQPGEPVSRLCAPARIPGGTTVAVLAVFSRRRRAFTRAEVDTAQAVADLVALRVHLSAQATAIDGYRDLRTTAVATTVTMQEAERRRIAGDLHDGVTQALASLSFRLSAAKAAVHAGDIDDAARQVDAARSLADLAFGETRSAITGLRSPILDDLGLAAGLASLARNVPNLPIQVDAQDLCLPEHVGTSLFRVAQEAVHNIVRHAHASRAVIRLAKHGRTAMLTVTDDGRGFEPSGQALRPDGTPHGLRGMAERARLLGGELRVRSRPQEGTTIEVRIPDVL</sequence>
<evidence type="ECO:0000256" key="3">
    <source>
        <dbReference type="ARBA" id="ARBA00022553"/>
    </source>
</evidence>
<dbReference type="InterPro" id="IPR011712">
    <property type="entry name" value="Sig_transdc_His_kin_sub3_dim/P"/>
</dbReference>
<dbReference type="Gene3D" id="3.30.565.10">
    <property type="entry name" value="Histidine kinase-like ATPase, C-terminal domain"/>
    <property type="match status" value="1"/>
</dbReference>
<accession>A0A4Q7ZT88</accession>
<evidence type="ECO:0000256" key="4">
    <source>
        <dbReference type="ARBA" id="ARBA00022679"/>
    </source>
</evidence>
<dbReference type="Pfam" id="PF02518">
    <property type="entry name" value="HATPase_c"/>
    <property type="match status" value="1"/>
</dbReference>
<comment type="catalytic activity">
    <reaction evidence="1">
        <text>ATP + protein L-histidine = ADP + protein N-phospho-L-histidine.</text>
        <dbReference type="EC" id="2.7.13.3"/>
    </reaction>
</comment>
<dbReference type="InterPro" id="IPR029016">
    <property type="entry name" value="GAF-like_dom_sf"/>
</dbReference>
<evidence type="ECO:0000256" key="5">
    <source>
        <dbReference type="ARBA" id="ARBA00022741"/>
    </source>
</evidence>
<evidence type="ECO:0000313" key="12">
    <source>
        <dbReference type="EMBL" id="RZU54114.1"/>
    </source>
</evidence>